<feature type="non-terminal residue" evidence="2">
    <location>
        <position position="1"/>
    </location>
</feature>
<evidence type="ECO:0000256" key="1">
    <source>
        <dbReference type="SAM" id="MobiDB-lite"/>
    </source>
</evidence>
<name>A0A6J4LNK0_9BACT</name>
<protein>
    <submittedName>
        <fullName evidence="2">Translation initiation factor 1</fullName>
    </submittedName>
</protein>
<gene>
    <name evidence="2" type="ORF">AVDCRST_MAG11-2782</name>
</gene>
<sequence length="72" mass="7641">GEAGRDRDGRGGRGSAPERDVPRAGERGARRAHHAGRQDAPVPHPRAAGRPGEDRGLAVRPFPRADHLPAQV</sequence>
<evidence type="ECO:0000313" key="2">
    <source>
        <dbReference type="EMBL" id="CAA9337184.1"/>
    </source>
</evidence>
<feature type="region of interest" description="Disordered" evidence="1">
    <location>
        <begin position="1"/>
        <end position="72"/>
    </location>
</feature>
<feature type="compositionally biased region" description="Basic and acidic residues" evidence="1">
    <location>
        <begin position="1"/>
        <end position="29"/>
    </location>
</feature>
<dbReference type="AlphaFoldDB" id="A0A6J4LNK0"/>
<feature type="compositionally biased region" description="Basic and acidic residues" evidence="1">
    <location>
        <begin position="51"/>
        <end position="72"/>
    </location>
</feature>
<keyword evidence="2" id="KW-0648">Protein biosynthesis</keyword>
<dbReference type="GO" id="GO:0003743">
    <property type="term" value="F:translation initiation factor activity"/>
    <property type="evidence" value="ECO:0007669"/>
    <property type="project" value="UniProtKB-KW"/>
</dbReference>
<keyword evidence="2" id="KW-0396">Initiation factor</keyword>
<dbReference type="EMBL" id="CADCTU010000614">
    <property type="protein sequence ID" value="CAA9337184.1"/>
    <property type="molecule type" value="Genomic_DNA"/>
</dbReference>
<feature type="non-terminal residue" evidence="2">
    <location>
        <position position="72"/>
    </location>
</feature>
<organism evidence="2">
    <name type="scientific">uncultured Gemmatimonadaceae bacterium</name>
    <dbReference type="NCBI Taxonomy" id="246130"/>
    <lineage>
        <taxon>Bacteria</taxon>
        <taxon>Pseudomonadati</taxon>
        <taxon>Gemmatimonadota</taxon>
        <taxon>Gemmatimonadia</taxon>
        <taxon>Gemmatimonadales</taxon>
        <taxon>Gemmatimonadaceae</taxon>
        <taxon>environmental samples</taxon>
    </lineage>
</organism>
<accession>A0A6J4LNK0</accession>
<reference evidence="2" key="1">
    <citation type="submission" date="2020-02" db="EMBL/GenBank/DDBJ databases">
        <authorList>
            <person name="Meier V. D."/>
        </authorList>
    </citation>
    <scope>NUCLEOTIDE SEQUENCE</scope>
    <source>
        <strain evidence="2">AVDCRST_MAG11</strain>
    </source>
</reference>
<proteinExistence type="predicted"/>